<feature type="compositionally biased region" description="Gly residues" evidence="19">
    <location>
        <begin position="857"/>
        <end position="873"/>
    </location>
</feature>
<dbReference type="InterPro" id="IPR023299">
    <property type="entry name" value="ATPase_P-typ_cyto_dom_N"/>
</dbReference>
<dbReference type="SUPFAM" id="SSF81653">
    <property type="entry name" value="Calcium ATPase, transduction domain A"/>
    <property type="match status" value="1"/>
</dbReference>
<dbReference type="Pfam" id="PF00689">
    <property type="entry name" value="Cation_ATPase_C"/>
    <property type="match status" value="1"/>
</dbReference>
<dbReference type="Proteomes" id="UP000199375">
    <property type="component" value="Unassembled WGS sequence"/>
</dbReference>
<evidence type="ECO:0000313" key="22">
    <source>
        <dbReference type="EMBL" id="SCE87955.1"/>
    </source>
</evidence>
<dbReference type="SUPFAM" id="SSF81660">
    <property type="entry name" value="Metal cation-transporting ATPase, ATP-binding domain N"/>
    <property type="match status" value="1"/>
</dbReference>
<dbReference type="SUPFAM" id="SSF56784">
    <property type="entry name" value="HAD-like"/>
    <property type="match status" value="1"/>
</dbReference>
<sequence length="950" mass="98173">MGAVAVHATGAAQDEGWLAATDAAALTVADALAALDADPQGLTPDEVRRRRDRVGPNAVRTHRVSALAVLARQFRSALLGLLLAAATVSFFVGERTDAVVIGVILAVSVGLGFANEYRAERAGAALHDRVRHVASVVRAGRVETVDVVDLVPGDVVRIGLGQVVPADLRLIEAHRLECDESALTGESTAAVKDTAPVPPGTPPDDLASGALMGTVVRAGSGVGLVVATGGHTAFGRIAVGLGTRHGETEFQQGLRRFSLLLARVAGVLTALIFVINLVLHRPVIDAVLFSLAIAVGITPQLLPAIVTASLAAGTRALAARRVLVKRLVCVEDLGNVEVLFTDKTGTLTDGRLTLAEALGPDGQPVGTPAPPGAAGPPDAADPGDATHPPDAAGPLDAAGPGPLLAGLLANEAGPDGADGNPLDRALWQAPAAAAQPVDAYRRVAVLPFDHQRRRVSVLVDGPHGRLLVTKGAAEELLALCVDVPQQARDALDARLADGGRVVAVASRPAPDLAGLDPADERDLRLAGLLVLRDPPKADAAGAVRRLAALGVTVKVITGDHPAVAVRVCEQLGLPVTGVLTGADLARLDDAALPAAIERASVFARVSPEDKARLVRAQRTAGRDVAFLGDGVNDALALHAADVGISVDTGTDVARDAADVLLLDKDLDVLADGVTEGRRIFANTIKYVLISTSSNFGNMFSAAGASAFLPFLPMLPGQILLNNLIYDLSQIAIPTDRVDADQLARPAHWDLREIRRFMLTFGPLSSLFDFLAFALLLGVLHAGPTEFRTGWFVESLATQTLVVFAIRTRASPFWRSRPSRPSRPLLAAAGRRGGRLAHPVPAGRRAARVQPAAAAVRAGGGGADRGVPGAGGAGEADPVRLLGPAPPARPAPFAGGDPTATHPPAGRSLHHPLSRVRRWRGGGQSWASIASCHSRTDTPTGRRAAISATSL</sequence>
<accession>A0A1C4VVU8</accession>
<comment type="function">
    <text evidence="1">Mediates magnesium influx to the cytosol.</text>
</comment>
<organism evidence="22 23">
    <name type="scientific">Micromonospora haikouensis</name>
    <dbReference type="NCBI Taxonomy" id="686309"/>
    <lineage>
        <taxon>Bacteria</taxon>
        <taxon>Bacillati</taxon>
        <taxon>Actinomycetota</taxon>
        <taxon>Actinomycetes</taxon>
        <taxon>Micromonosporales</taxon>
        <taxon>Micromonosporaceae</taxon>
        <taxon>Micromonospora</taxon>
    </lineage>
</organism>
<evidence type="ECO:0000256" key="9">
    <source>
        <dbReference type="ARBA" id="ARBA00022692"/>
    </source>
</evidence>
<dbReference type="AlphaFoldDB" id="A0A1C4VVU8"/>
<evidence type="ECO:0000256" key="2">
    <source>
        <dbReference type="ARBA" id="ARBA00004429"/>
    </source>
</evidence>
<dbReference type="SFLD" id="SFLDS00003">
    <property type="entry name" value="Haloacid_Dehalogenase"/>
    <property type="match status" value="1"/>
</dbReference>
<proteinExistence type="inferred from homology"/>
<evidence type="ECO:0000256" key="12">
    <source>
        <dbReference type="ARBA" id="ARBA00022842"/>
    </source>
</evidence>
<dbReference type="InterPro" id="IPR023298">
    <property type="entry name" value="ATPase_P-typ_TM_dom_sf"/>
</dbReference>
<evidence type="ECO:0000256" key="19">
    <source>
        <dbReference type="SAM" id="MobiDB-lite"/>
    </source>
</evidence>
<evidence type="ECO:0000256" key="6">
    <source>
        <dbReference type="ARBA" id="ARBA00022475"/>
    </source>
</evidence>
<keyword evidence="12" id="KW-0460">Magnesium</keyword>
<dbReference type="PROSITE" id="PS00154">
    <property type="entry name" value="ATPASE_E1_E2"/>
    <property type="match status" value="1"/>
</dbReference>
<keyword evidence="10" id="KW-0547">Nucleotide-binding</keyword>
<dbReference type="Pfam" id="PF00702">
    <property type="entry name" value="Hydrolase"/>
    <property type="match status" value="1"/>
</dbReference>
<feature type="domain" description="Cation-transporting P-type ATPase N-terminal" evidence="21">
    <location>
        <begin position="22"/>
        <end position="94"/>
    </location>
</feature>
<comment type="catalytic activity">
    <reaction evidence="18">
        <text>ATP + H2O = ADP + phosphate + H(+)</text>
        <dbReference type="Rhea" id="RHEA:13065"/>
        <dbReference type="ChEBI" id="CHEBI:15377"/>
        <dbReference type="ChEBI" id="CHEBI:15378"/>
        <dbReference type="ChEBI" id="CHEBI:30616"/>
        <dbReference type="ChEBI" id="CHEBI:43474"/>
        <dbReference type="ChEBI" id="CHEBI:456216"/>
    </reaction>
</comment>
<dbReference type="InterPro" id="IPR006415">
    <property type="entry name" value="P-type_ATPase_IIIB"/>
</dbReference>
<evidence type="ECO:0000256" key="14">
    <source>
        <dbReference type="ARBA" id="ARBA00022989"/>
    </source>
</evidence>
<dbReference type="InterPro" id="IPR001757">
    <property type="entry name" value="P_typ_ATPase"/>
</dbReference>
<evidence type="ECO:0000256" key="10">
    <source>
        <dbReference type="ARBA" id="ARBA00022741"/>
    </source>
</evidence>
<reference evidence="22 23" key="1">
    <citation type="submission" date="2016-06" db="EMBL/GenBank/DDBJ databases">
        <authorList>
            <person name="Kjaerup R.B."/>
            <person name="Dalgaard T.S."/>
            <person name="Juul-Madsen H.R."/>
        </authorList>
    </citation>
    <scope>NUCLEOTIDE SEQUENCE [LARGE SCALE GENOMIC DNA]</scope>
    <source>
        <strain evidence="22 23">DSM 45626</strain>
    </source>
</reference>
<name>A0A1C4VVU8_9ACTN</name>
<dbReference type="InterPro" id="IPR008250">
    <property type="entry name" value="ATPase_P-typ_transduc_dom_A_sf"/>
</dbReference>
<evidence type="ECO:0000256" key="18">
    <source>
        <dbReference type="ARBA" id="ARBA00049360"/>
    </source>
</evidence>
<evidence type="ECO:0000313" key="23">
    <source>
        <dbReference type="Proteomes" id="UP000199375"/>
    </source>
</evidence>
<dbReference type="SFLD" id="SFLDG00002">
    <property type="entry name" value="C1.7:_P-type_atpase_like"/>
    <property type="match status" value="1"/>
</dbReference>
<gene>
    <name evidence="22" type="ORF">GA0070558_111129</name>
</gene>
<feature type="transmembrane region" description="Helical" evidence="20">
    <location>
        <begin position="260"/>
        <end position="280"/>
    </location>
</feature>
<dbReference type="Gene3D" id="2.70.150.10">
    <property type="entry name" value="Calcium-transporting ATPase, cytoplasmic transduction domain A"/>
    <property type="match status" value="1"/>
</dbReference>
<feature type="compositionally biased region" description="Low complexity" evidence="19">
    <location>
        <begin position="821"/>
        <end position="843"/>
    </location>
</feature>
<evidence type="ECO:0000256" key="17">
    <source>
        <dbReference type="ARBA" id="ARBA00047295"/>
    </source>
</evidence>
<dbReference type="InterPro" id="IPR059000">
    <property type="entry name" value="ATPase_P-type_domA"/>
</dbReference>
<comment type="catalytic activity">
    <reaction evidence="17">
        <text>Mg(2+)(out) + ATP + H2O = Mg(2+)(in) + ADP + phosphate + H(+)</text>
        <dbReference type="Rhea" id="RHEA:10260"/>
        <dbReference type="ChEBI" id="CHEBI:15377"/>
        <dbReference type="ChEBI" id="CHEBI:15378"/>
        <dbReference type="ChEBI" id="CHEBI:18420"/>
        <dbReference type="ChEBI" id="CHEBI:30616"/>
        <dbReference type="ChEBI" id="CHEBI:43474"/>
        <dbReference type="ChEBI" id="CHEBI:456216"/>
        <dbReference type="EC" id="7.2.2.14"/>
    </reaction>
</comment>
<evidence type="ECO:0000259" key="21">
    <source>
        <dbReference type="SMART" id="SM00831"/>
    </source>
</evidence>
<dbReference type="GO" id="GO:0005886">
    <property type="term" value="C:plasma membrane"/>
    <property type="evidence" value="ECO:0007669"/>
    <property type="project" value="UniProtKB-SubCell"/>
</dbReference>
<dbReference type="Pfam" id="PF00122">
    <property type="entry name" value="E1-E2_ATPase"/>
    <property type="match status" value="1"/>
</dbReference>
<feature type="compositionally biased region" description="Low complexity" evidence="19">
    <location>
        <begin position="375"/>
        <end position="409"/>
    </location>
</feature>
<dbReference type="SUPFAM" id="SSF81665">
    <property type="entry name" value="Calcium ATPase, transmembrane domain M"/>
    <property type="match status" value="1"/>
</dbReference>
<evidence type="ECO:0000256" key="5">
    <source>
        <dbReference type="ARBA" id="ARBA00013555"/>
    </source>
</evidence>
<dbReference type="GO" id="GO:0005524">
    <property type="term" value="F:ATP binding"/>
    <property type="evidence" value="ECO:0007669"/>
    <property type="project" value="UniProtKB-KW"/>
</dbReference>
<dbReference type="InterPro" id="IPR018303">
    <property type="entry name" value="ATPase_P-typ_P_site"/>
</dbReference>
<evidence type="ECO:0000256" key="15">
    <source>
        <dbReference type="ARBA" id="ARBA00023136"/>
    </source>
</evidence>
<keyword evidence="15 20" id="KW-0472">Membrane</keyword>
<feature type="transmembrane region" description="Helical" evidence="20">
    <location>
        <begin position="286"/>
        <end position="311"/>
    </location>
</feature>
<dbReference type="Pfam" id="PF00690">
    <property type="entry name" value="Cation_ATPase_N"/>
    <property type="match status" value="1"/>
</dbReference>
<keyword evidence="13" id="KW-1278">Translocase</keyword>
<evidence type="ECO:0000256" key="1">
    <source>
        <dbReference type="ARBA" id="ARBA00003954"/>
    </source>
</evidence>
<keyword evidence="14 20" id="KW-1133">Transmembrane helix</keyword>
<dbReference type="NCBIfam" id="TIGR01494">
    <property type="entry name" value="ATPase_P-type"/>
    <property type="match status" value="2"/>
</dbReference>
<evidence type="ECO:0000256" key="7">
    <source>
        <dbReference type="ARBA" id="ARBA00022519"/>
    </source>
</evidence>
<evidence type="ECO:0000256" key="11">
    <source>
        <dbReference type="ARBA" id="ARBA00022840"/>
    </source>
</evidence>
<evidence type="ECO:0000256" key="20">
    <source>
        <dbReference type="SAM" id="Phobius"/>
    </source>
</evidence>
<keyword evidence="9 20" id="KW-0812">Transmembrane</keyword>
<dbReference type="Gene3D" id="3.40.50.1000">
    <property type="entry name" value="HAD superfamily/HAD-like"/>
    <property type="match status" value="2"/>
</dbReference>
<feature type="transmembrane region" description="Helical" evidence="20">
    <location>
        <begin position="74"/>
        <end position="92"/>
    </location>
</feature>
<feature type="region of interest" description="Disordered" evidence="19">
    <location>
        <begin position="931"/>
        <end position="950"/>
    </location>
</feature>
<dbReference type="PRINTS" id="PR01836">
    <property type="entry name" value="MGATPASE"/>
</dbReference>
<protein>
    <recommendedName>
        <fullName evidence="5">Magnesium-transporting ATPase, P-type 1</fullName>
        <ecNumber evidence="4">7.2.2.14</ecNumber>
    </recommendedName>
    <alternativeName>
        <fullName evidence="16">Mg(2+) transport ATPase, P-type 1</fullName>
    </alternativeName>
</protein>
<keyword evidence="11" id="KW-0067">ATP-binding</keyword>
<dbReference type="SMART" id="SM00831">
    <property type="entry name" value="Cation_ATPase_N"/>
    <property type="match status" value="1"/>
</dbReference>
<comment type="subcellular location">
    <subcellularLocation>
        <location evidence="2">Cell inner membrane</location>
        <topology evidence="2">Multi-pass membrane protein</topology>
    </subcellularLocation>
</comment>
<dbReference type="InterPro" id="IPR036412">
    <property type="entry name" value="HAD-like_sf"/>
</dbReference>
<keyword evidence="7" id="KW-0997">Cell inner membrane</keyword>
<dbReference type="Gene3D" id="3.40.1110.10">
    <property type="entry name" value="Calcium-transporting ATPase, cytoplasmic domain N"/>
    <property type="match status" value="1"/>
</dbReference>
<dbReference type="InterPro" id="IPR004014">
    <property type="entry name" value="ATPase_P-typ_cation-transptr_N"/>
</dbReference>
<dbReference type="GO" id="GO:0016887">
    <property type="term" value="F:ATP hydrolysis activity"/>
    <property type="evidence" value="ECO:0007669"/>
    <property type="project" value="InterPro"/>
</dbReference>
<evidence type="ECO:0000256" key="4">
    <source>
        <dbReference type="ARBA" id="ARBA00012786"/>
    </source>
</evidence>
<dbReference type="InterPro" id="IPR006068">
    <property type="entry name" value="ATPase_P-typ_cation-transptr_C"/>
</dbReference>
<comment type="similarity">
    <text evidence="3">Belongs to the cation transport ATPase (P-type) (TC 3.A.3) family. Type IIIB subfamily.</text>
</comment>
<evidence type="ECO:0000256" key="3">
    <source>
        <dbReference type="ARBA" id="ARBA00008746"/>
    </source>
</evidence>
<feature type="region of interest" description="Disordered" evidence="19">
    <location>
        <begin position="814"/>
        <end position="843"/>
    </location>
</feature>
<dbReference type="EC" id="7.2.2.14" evidence="4"/>
<keyword evidence="8" id="KW-0597">Phosphoprotein</keyword>
<dbReference type="PANTHER" id="PTHR42861">
    <property type="entry name" value="CALCIUM-TRANSPORTING ATPASE"/>
    <property type="match status" value="1"/>
</dbReference>
<dbReference type="SFLD" id="SFLDF00027">
    <property type="entry name" value="p-type_atpase"/>
    <property type="match status" value="1"/>
</dbReference>
<dbReference type="InterPro" id="IPR044492">
    <property type="entry name" value="P_typ_ATPase_HD_dom"/>
</dbReference>
<dbReference type="GO" id="GO:0015444">
    <property type="term" value="F:P-type magnesium transporter activity"/>
    <property type="evidence" value="ECO:0007669"/>
    <property type="project" value="UniProtKB-EC"/>
</dbReference>
<evidence type="ECO:0000256" key="8">
    <source>
        <dbReference type="ARBA" id="ARBA00022553"/>
    </source>
</evidence>
<feature type="region of interest" description="Disordered" evidence="19">
    <location>
        <begin position="356"/>
        <end position="420"/>
    </location>
</feature>
<keyword evidence="6" id="KW-1003">Cell membrane</keyword>
<dbReference type="InterPro" id="IPR023214">
    <property type="entry name" value="HAD_sf"/>
</dbReference>
<feature type="region of interest" description="Disordered" evidence="19">
    <location>
        <begin position="857"/>
        <end position="911"/>
    </location>
</feature>
<feature type="transmembrane region" description="Helical" evidence="20">
    <location>
        <begin position="98"/>
        <end position="114"/>
    </location>
</feature>
<evidence type="ECO:0000256" key="13">
    <source>
        <dbReference type="ARBA" id="ARBA00022967"/>
    </source>
</evidence>
<dbReference type="Gene3D" id="1.20.1110.10">
    <property type="entry name" value="Calcium-transporting ATPase, transmembrane domain"/>
    <property type="match status" value="2"/>
</dbReference>
<dbReference type="EMBL" id="FMCW01000011">
    <property type="protein sequence ID" value="SCE87955.1"/>
    <property type="molecule type" value="Genomic_DNA"/>
</dbReference>
<evidence type="ECO:0000256" key="16">
    <source>
        <dbReference type="ARBA" id="ARBA00029806"/>
    </source>
</evidence>